<feature type="compositionally biased region" description="Low complexity" evidence="1">
    <location>
        <begin position="686"/>
        <end position="735"/>
    </location>
</feature>
<gene>
    <name evidence="2" type="ORF">C8F04DRAFT_1206173</name>
</gene>
<name>A0AAD6XFB3_9AGAR</name>
<reference evidence="2" key="1">
    <citation type="submission" date="2023-03" db="EMBL/GenBank/DDBJ databases">
        <title>Massive genome expansion in bonnet fungi (Mycena s.s.) driven by repeated elements and novel gene families across ecological guilds.</title>
        <authorList>
            <consortium name="Lawrence Berkeley National Laboratory"/>
            <person name="Harder C.B."/>
            <person name="Miyauchi S."/>
            <person name="Viragh M."/>
            <person name="Kuo A."/>
            <person name="Thoen E."/>
            <person name="Andreopoulos B."/>
            <person name="Lu D."/>
            <person name="Skrede I."/>
            <person name="Drula E."/>
            <person name="Henrissat B."/>
            <person name="Morin E."/>
            <person name="Kohler A."/>
            <person name="Barry K."/>
            <person name="LaButti K."/>
            <person name="Morin E."/>
            <person name="Salamov A."/>
            <person name="Lipzen A."/>
            <person name="Mereny Z."/>
            <person name="Hegedus B."/>
            <person name="Baldrian P."/>
            <person name="Stursova M."/>
            <person name="Weitz H."/>
            <person name="Taylor A."/>
            <person name="Grigoriev I.V."/>
            <person name="Nagy L.G."/>
            <person name="Martin F."/>
            <person name="Kauserud H."/>
        </authorList>
    </citation>
    <scope>NUCLEOTIDE SEQUENCE</scope>
    <source>
        <strain evidence="2">CBHHK200</strain>
    </source>
</reference>
<evidence type="ECO:0000256" key="1">
    <source>
        <dbReference type="SAM" id="MobiDB-lite"/>
    </source>
</evidence>
<dbReference type="EMBL" id="JARJCM010000003">
    <property type="protein sequence ID" value="KAJ7046130.1"/>
    <property type="molecule type" value="Genomic_DNA"/>
</dbReference>
<dbReference type="AlphaFoldDB" id="A0AAD6XFB3"/>
<feature type="compositionally biased region" description="Acidic residues" evidence="1">
    <location>
        <begin position="736"/>
        <end position="747"/>
    </location>
</feature>
<evidence type="ECO:0000313" key="2">
    <source>
        <dbReference type="EMBL" id="KAJ7046130.1"/>
    </source>
</evidence>
<sequence length="1173" mass="128642">MESFRVEIDSTEVTRAFSKKCVGSTDATACAECQKIPRRIGELKDLATNPKPHTSHRFLNYGQLTIMVEDKDSEVRKLRLRCANLAKKLGNCVRKLTDYRRLAFAVAESNIPRLKQFLSVGLRNGASPRKLINMFGDAVEGNTTPNPRPSTDSRTMDVTLMTYILGGRKLLYALSHANGLPSLRTLRNHMAFTRIMPTIGTLSISDILHNIQEVVLGPRAAAGRTTLRGVNLMVDEVALEERAVHFRHVNSVGGLCWRHSAVVNLVLNTYESALALVKSLKDGKIHFAKEMTVVAASCFGESGTYPILALPTYSRTIYEVVMEAWRSSGAVEKVGRIWSVAGYEAFLTQKLTHTRMTGLNLWTGPDDVTLDFDFKHIFKRFCTLLRSPAGMAMNNGRIINPTMLARYLIRLPDHDTASDVPRAVKLLLGVIALGDLDYGAADPNTCSDIDALRLLAAVIKSLLEPFTNTTMTLTQQITSLATFSHLSFTLFRCSRLQYMSNQLYGDSQTMVKNAMFCLAKQQELDPTQPFYLFQIGDDPLERLFGKLRMLGGHNSAMNYSQAIDRLGHACDLQGAFMRNPDLDQGERRLSMSRSEGVDHLTMKSWTADLTAGSCHEAAAWGAGREIALGIFKKTSVPPEHYDYDTLFADEDVDMLRPWRGGKYPGIEGDIDRSMITPTPTVPTPSPAIATPSPAIATPSTTVITPSPAVATPSTTVSTQSVAPAPGASQSQSELQNPEEEEDEDDQGDGVSFEESIPAEVAPELELPSGRGITPTDYLNVNGKWVHKQRICRLVISKDFEPKSIVRLLRVRGHTNVNAKPRDDTNIDPSVLLGPNTFIVGDPVLTLLRTDTKVSLALLRTTAIHQDGVSRSSILTSTIQNPAAKVKITGQVLSMTLARKTAASDLPEQPPTSATVRAADWLESDHDSEWAWIWNGEYLKVDSVMRGTTGGDPADKVATDKVVLVSVPGFMTELVNPTTVDASIRLGEETAARINSLGKSWEIDDKQMGIVCELLWGRAVENKITAASIVGVKTSKVFPYTFDDGNPALMSLIPTQQLTQEHGEKMNRVCECCGERCENQRAHMGAHILCKMRGVQEQLKKQLGNSLPCGVYLQVKKNSATIQTNCRLAMPVKYAWAERGSAATPCRNVPVICGLCPSTLTAGNPSAAQPAQWR</sequence>
<keyword evidence="3" id="KW-1185">Reference proteome</keyword>
<dbReference type="Proteomes" id="UP001218188">
    <property type="component" value="Unassembled WGS sequence"/>
</dbReference>
<comment type="caution">
    <text evidence="2">The sequence shown here is derived from an EMBL/GenBank/DDBJ whole genome shotgun (WGS) entry which is preliminary data.</text>
</comment>
<evidence type="ECO:0000313" key="3">
    <source>
        <dbReference type="Proteomes" id="UP001218188"/>
    </source>
</evidence>
<protein>
    <submittedName>
        <fullName evidence="2">Uncharacterized protein</fullName>
    </submittedName>
</protein>
<proteinExistence type="predicted"/>
<organism evidence="2 3">
    <name type="scientific">Mycena alexandri</name>
    <dbReference type="NCBI Taxonomy" id="1745969"/>
    <lineage>
        <taxon>Eukaryota</taxon>
        <taxon>Fungi</taxon>
        <taxon>Dikarya</taxon>
        <taxon>Basidiomycota</taxon>
        <taxon>Agaricomycotina</taxon>
        <taxon>Agaricomycetes</taxon>
        <taxon>Agaricomycetidae</taxon>
        <taxon>Agaricales</taxon>
        <taxon>Marasmiineae</taxon>
        <taxon>Mycenaceae</taxon>
        <taxon>Mycena</taxon>
    </lineage>
</organism>
<accession>A0AAD6XFB3</accession>
<feature type="region of interest" description="Disordered" evidence="1">
    <location>
        <begin position="663"/>
        <end position="750"/>
    </location>
</feature>